<dbReference type="Proteomes" id="UP001597040">
    <property type="component" value="Unassembled WGS sequence"/>
</dbReference>
<comment type="caution">
    <text evidence="2">The sequence shown here is derived from an EMBL/GenBank/DDBJ whole genome shotgun (WGS) entry which is preliminary data.</text>
</comment>
<keyword evidence="3" id="KW-1185">Reference proteome</keyword>
<name>A0ABW3LJY3_9BACI</name>
<keyword evidence="1" id="KW-1133">Transmembrane helix</keyword>
<accession>A0ABW3LJY3</accession>
<proteinExistence type="predicted"/>
<evidence type="ECO:0000313" key="2">
    <source>
        <dbReference type="EMBL" id="MFD1037804.1"/>
    </source>
</evidence>
<protein>
    <submittedName>
        <fullName evidence="2">Uncharacterized protein</fullName>
    </submittedName>
</protein>
<feature type="transmembrane region" description="Helical" evidence="1">
    <location>
        <begin position="38"/>
        <end position="59"/>
    </location>
</feature>
<gene>
    <name evidence="2" type="ORF">ACFQ3N_05195</name>
</gene>
<keyword evidence="1" id="KW-0812">Transmembrane</keyword>
<evidence type="ECO:0000313" key="3">
    <source>
        <dbReference type="Proteomes" id="UP001597040"/>
    </source>
</evidence>
<sequence length="61" mass="6345">MNQTVLLYLSCILAGFALTRIPASSVVSSGIVNFFDIVGGIAIIIFAIALLHLGVKALLGK</sequence>
<dbReference type="RefSeq" id="WP_390360202.1">
    <property type="nucleotide sequence ID" value="NZ_JBHTKJ010000011.1"/>
</dbReference>
<dbReference type="EMBL" id="JBHTKJ010000011">
    <property type="protein sequence ID" value="MFD1037804.1"/>
    <property type="molecule type" value="Genomic_DNA"/>
</dbReference>
<keyword evidence="1" id="KW-0472">Membrane</keyword>
<reference evidence="3" key="1">
    <citation type="journal article" date="2019" name="Int. J. Syst. Evol. Microbiol.">
        <title>The Global Catalogue of Microorganisms (GCM) 10K type strain sequencing project: providing services to taxonomists for standard genome sequencing and annotation.</title>
        <authorList>
            <consortium name="The Broad Institute Genomics Platform"/>
            <consortium name="The Broad Institute Genome Sequencing Center for Infectious Disease"/>
            <person name="Wu L."/>
            <person name="Ma J."/>
        </authorList>
    </citation>
    <scope>NUCLEOTIDE SEQUENCE [LARGE SCALE GENOMIC DNA]</scope>
    <source>
        <strain evidence="3">CCUG 56754</strain>
    </source>
</reference>
<evidence type="ECO:0000256" key="1">
    <source>
        <dbReference type="SAM" id="Phobius"/>
    </source>
</evidence>
<organism evidence="2 3">
    <name type="scientific">Virgibacillus byunsanensis</name>
    <dbReference type="NCBI Taxonomy" id="570945"/>
    <lineage>
        <taxon>Bacteria</taxon>
        <taxon>Bacillati</taxon>
        <taxon>Bacillota</taxon>
        <taxon>Bacilli</taxon>
        <taxon>Bacillales</taxon>
        <taxon>Bacillaceae</taxon>
        <taxon>Virgibacillus</taxon>
    </lineage>
</organism>